<feature type="domain" description="HTH deoR-type" evidence="3">
    <location>
        <begin position="58"/>
        <end position="93"/>
    </location>
</feature>
<dbReference type="InterPro" id="IPR001034">
    <property type="entry name" value="DeoR_HTH"/>
</dbReference>
<dbReference type="Pfam" id="PF08220">
    <property type="entry name" value="HTH_DeoR"/>
    <property type="match status" value="1"/>
</dbReference>
<dbReference type="Proteomes" id="UP000034816">
    <property type="component" value="Unassembled WGS sequence"/>
</dbReference>
<protein>
    <recommendedName>
        <fullName evidence="3">HTH deoR-type domain-containing protein</fullName>
    </recommendedName>
</protein>
<gene>
    <name evidence="4" type="ORF">UR73_C0021G0003</name>
</gene>
<comment type="caution">
    <text evidence="4">The sequence shown here is derived from an EMBL/GenBank/DDBJ whole genome shotgun (WGS) entry which is preliminary data.</text>
</comment>
<keyword evidence="1" id="KW-0805">Transcription regulation</keyword>
<evidence type="ECO:0000313" key="4">
    <source>
        <dbReference type="EMBL" id="KKP77494.1"/>
    </source>
</evidence>
<dbReference type="GO" id="GO:0003700">
    <property type="term" value="F:DNA-binding transcription factor activity"/>
    <property type="evidence" value="ECO:0007669"/>
    <property type="project" value="InterPro"/>
</dbReference>
<evidence type="ECO:0000256" key="1">
    <source>
        <dbReference type="ARBA" id="ARBA00023015"/>
    </source>
</evidence>
<organism evidence="4 5">
    <name type="scientific">candidate division WS6 bacterium GW2011_GWF1_35_23</name>
    <dbReference type="NCBI Taxonomy" id="1619097"/>
    <lineage>
        <taxon>Bacteria</taxon>
        <taxon>Candidatus Dojkabacteria</taxon>
    </lineage>
</organism>
<accession>A0A0G0C708</accession>
<dbReference type="AlphaFoldDB" id="A0A0G0C708"/>
<reference evidence="4 5" key="1">
    <citation type="journal article" date="2015" name="Nature">
        <title>rRNA introns, odd ribosomes, and small enigmatic genomes across a large radiation of phyla.</title>
        <authorList>
            <person name="Brown C.T."/>
            <person name="Hug L.A."/>
            <person name="Thomas B.C."/>
            <person name="Sharon I."/>
            <person name="Castelle C.J."/>
            <person name="Singh A."/>
            <person name="Wilkins M.J."/>
            <person name="Williams K.H."/>
            <person name="Banfield J.F."/>
        </authorList>
    </citation>
    <scope>NUCLEOTIDE SEQUENCE [LARGE SCALE GENOMIC DNA]</scope>
</reference>
<sequence>MKKERAILNTILGLSGFLLGAFLITKIVHSSSTKPNTSKKDVVGKKESKKIDESLNARQKKAMEILAAGGRVTVKELVVHFPGVSTRTLRRDMDVWMSWWARGTYLRRVPPSLHITDIF</sequence>
<dbReference type="EMBL" id="LBQH01000021">
    <property type="protein sequence ID" value="KKP77494.1"/>
    <property type="molecule type" value="Genomic_DNA"/>
</dbReference>
<evidence type="ECO:0000256" key="2">
    <source>
        <dbReference type="ARBA" id="ARBA00023163"/>
    </source>
</evidence>
<name>A0A0G0C708_9BACT</name>
<evidence type="ECO:0000259" key="3">
    <source>
        <dbReference type="Pfam" id="PF08220"/>
    </source>
</evidence>
<evidence type="ECO:0000313" key="5">
    <source>
        <dbReference type="Proteomes" id="UP000034816"/>
    </source>
</evidence>
<keyword evidence="2" id="KW-0804">Transcription</keyword>
<proteinExistence type="predicted"/>